<evidence type="ECO:0000259" key="1">
    <source>
        <dbReference type="Pfam" id="PF07883"/>
    </source>
</evidence>
<feature type="domain" description="Cupin type-2" evidence="1">
    <location>
        <begin position="46"/>
        <end position="113"/>
    </location>
</feature>
<dbReference type="InterPro" id="IPR014710">
    <property type="entry name" value="RmlC-like_jellyroll"/>
</dbReference>
<dbReference type="InterPro" id="IPR011051">
    <property type="entry name" value="RmlC_Cupin_sf"/>
</dbReference>
<dbReference type="GeneID" id="95587984"/>
<comment type="caution">
    <text evidence="2">The sequence shown here is derived from an EMBL/GenBank/DDBJ whole genome shotgun (WGS) entry which is preliminary data.</text>
</comment>
<dbReference type="PANTHER" id="PTHR36440">
    <property type="entry name" value="PUTATIVE (AFU_ORTHOLOGUE AFUA_8G07350)-RELATED"/>
    <property type="match status" value="1"/>
</dbReference>
<dbReference type="EMBL" id="BNEC01000005">
    <property type="protein sequence ID" value="GHI69724.1"/>
    <property type="molecule type" value="Genomic_DNA"/>
</dbReference>
<dbReference type="Proteomes" id="UP000613974">
    <property type="component" value="Unassembled WGS sequence"/>
</dbReference>
<sequence>MGQHQGQVAGTALVVRAADAEEVPLPRSGAFRLLADGGAAGVNRLRLGAGSAGAPQHFHTRSTELFYVLGGVADFLLGTEPVRVTEGGLVLVPPGLTHAFGPAPGEGAELLVVLTPGVERFGYFRTLGRIQHGLAGFEELLPHQDRYDVHFPGA</sequence>
<keyword evidence="3" id="KW-1185">Reference proteome</keyword>
<name>A0ABQ3SNN4_9ACTN</name>
<accession>A0ABQ3SNN4</accession>
<dbReference type="Gene3D" id="2.60.120.10">
    <property type="entry name" value="Jelly Rolls"/>
    <property type="match status" value="1"/>
</dbReference>
<dbReference type="SUPFAM" id="SSF51182">
    <property type="entry name" value="RmlC-like cupins"/>
    <property type="match status" value="1"/>
</dbReference>
<evidence type="ECO:0000313" key="3">
    <source>
        <dbReference type="Proteomes" id="UP000613974"/>
    </source>
</evidence>
<dbReference type="InterPro" id="IPR053146">
    <property type="entry name" value="QDO-like"/>
</dbReference>
<dbReference type="RefSeq" id="WP_189742281.1">
    <property type="nucleotide sequence ID" value="NZ_BMRL01000011.1"/>
</dbReference>
<evidence type="ECO:0000313" key="2">
    <source>
        <dbReference type="EMBL" id="GHI69724.1"/>
    </source>
</evidence>
<dbReference type="InterPro" id="IPR013096">
    <property type="entry name" value="Cupin_2"/>
</dbReference>
<dbReference type="PANTHER" id="PTHR36440:SF1">
    <property type="entry name" value="PUTATIVE (AFU_ORTHOLOGUE AFUA_8G07350)-RELATED"/>
    <property type="match status" value="1"/>
</dbReference>
<reference evidence="3" key="1">
    <citation type="submission" date="2023-07" db="EMBL/GenBank/DDBJ databases">
        <title>Whole genome shotgun sequence of Streptomyces nojiriensis NBRC 13794.</title>
        <authorList>
            <person name="Komaki H."/>
            <person name="Tamura T."/>
        </authorList>
    </citation>
    <scope>NUCLEOTIDE SEQUENCE [LARGE SCALE GENOMIC DNA]</scope>
    <source>
        <strain evidence="3">NBRC 13794</strain>
    </source>
</reference>
<dbReference type="Pfam" id="PF07883">
    <property type="entry name" value="Cupin_2"/>
    <property type="match status" value="1"/>
</dbReference>
<proteinExistence type="predicted"/>
<protein>
    <submittedName>
        <fullName evidence="2">Cupin</fullName>
    </submittedName>
</protein>
<gene>
    <name evidence="2" type="ORF">Snoj_36420</name>
</gene>
<organism evidence="2 3">
    <name type="scientific">Streptomyces nojiriensis</name>
    <dbReference type="NCBI Taxonomy" id="66374"/>
    <lineage>
        <taxon>Bacteria</taxon>
        <taxon>Bacillati</taxon>
        <taxon>Actinomycetota</taxon>
        <taxon>Actinomycetes</taxon>
        <taxon>Kitasatosporales</taxon>
        <taxon>Streptomycetaceae</taxon>
        <taxon>Streptomyces</taxon>
    </lineage>
</organism>